<dbReference type="InterPro" id="IPR036770">
    <property type="entry name" value="Ankyrin_rpt-contain_sf"/>
</dbReference>
<evidence type="ECO:0000313" key="1">
    <source>
        <dbReference type="EMBL" id="MEB3020821.1"/>
    </source>
</evidence>
<dbReference type="SUPFAM" id="SSF48403">
    <property type="entry name" value="Ankyrin repeat"/>
    <property type="match status" value="1"/>
</dbReference>
<accession>A0ABU5XF80</accession>
<keyword evidence="2" id="KW-1185">Reference proteome</keyword>
<organism evidence="1 2">
    <name type="scientific">[Mycobacterium] crassicus</name>
    <dbReference type="NCBI Taxonomy" id="2872309"/>
    <lineage>
        <taxon>Bacteria</taxon>
        <taxon>Bacillati</taxon>
        <taxon>Actinomycetota</taxon>
        <taxon>Actinomycetes</taxon>
        <taxon>Mycobacteriales</taxon>
        <taxon>Mycobacteriaceae</taxon>
        <taxon>Mycolicibacter</taxon>
    </lineage>
</organism>
<dbReference type="Proteomes" id="UP001299596">
    <property type="component" value="Unassembled WGS sequence"/>
</dbReference>
<gene>
    <name evidence="1" type="ORF">K6T79_07160</name>
</gene>
<sequence length="255" mass="28266">MTTAGTDVAAASQGMMAAVTTYNEIRNNAPLWPGVMDRSLLGNRQAQASLYLADAAKRGKWRHVVRELDRGDHVVDVKAWRPGGKTWLTVLHQAGWHGAPPDVASWLIERGALRAQPDAAGRTAYDIAVEHNRPAELLDVLKPPAAVLDRDRITALNAQLATVIDDLIQQLFRDVDLRKMFRYPPVEALHELPGKQLWFPVPYLWGGFRVGLVDNSDVELFGGYRELDPLGEVHIATVGYLITPDGPTQVYEGYE</sequence>
<proteinExistence type="predicted"/>
<dbReference type="RefSeq" id="WP_225407093.1">
    <property type="nucleotide sequence ID" value="NZ_JAYJJR010000003.1"/>
</dbReference>
<dbReference type="EMBL" id="JAYJJR010000003">
    <property type="protein sequence ID" value="MEB3020821.1"/>
    <property type="molecule type" value="Genomic_DNA"/>
</dbReference>
<dbReference type="Gene3D" id="1.25.40.20">
    <property type="entry name" value="Ankyrin repeat-containing domain"/>
    <property type="match status" value="1"/>
</dbReference>
<protein>
    <submittedName>
        <fullName evidence="1">Ankryin</fullName>
    </submittedName>
</protein>
<comment type="caution">
    <text evidence="1">The sequence shown here is derived from an EMBL/GenBank/DDBJ whole genome shotgun (WGS) entry which is preliminary data.</text>
</comment>
<reference evidence="1 2" key="1">
    <citation type="submission" date="2023-12" db="EMBL/GenBank/DDBJ databases">
        <title>Description of new species of Mycobacterium terrae complex isolated from sewage at the Sao Paulo Zoological Park Foundation in Brazil.</title>
        <authorList>
            <person name="Romagnoli C.L."/>
            <person name="Conceicao E.C."/>
            <person name="Machado E."/>
            <person name="Barreto L.B.P.F."/>
            <person name="Sharma A."/>
            <person name="Silva N.M."/>
            <person name="Marques L.E."/>
            <person name="Juliana M.A."/>
            <person name="Lourenco M.C.S."/>
            <person name="Digiampietri L.A."/>
            <person name="Suffys P.N."/>
            <person name="Viana-Niero C."/>
        </authorList>
    </citation>
    <scope>NUCLEOTIDE SEQUENCE [LARGE SCALE GENOMIC DNA]</scope>
    <source>
        <strain evidence="1 2">MYC098</strain>
    </source>
</reference>
<name>A0ABU5XF80_9MYCO</name>
<evidence type="ECO:0000313" key="2">
    <source>
        <dbReference type="Proteomes" id="UP001299596"/>
    </source>
</evidence>